<name>A0A1I2ND53_9EURY</name>
<protein>
    <submittedName>
        <fullName evidence="2">Uncharacterized protein</fullName>
    </submittedName>
</protein>
<dbReference type="RefSeq" id="WP_092889616.1">
    <property type="nucleotide sequence ID" value="NZ_FOOQ01000001.1"/>
</dbReference>
<keyword evidence="3" id="KW-1185">Reference proteome</keyword>
<evidence type="ECO:0000313" key="2">
    <source>
        <dbReference type="EMBL" id="SFG01672.1"/>
    </source>
</evidence>
<dbReference type="STRING" id="553467.SAMN04488063_1139"/>
<keyword evidence="1" id="KW-0812">Transmembrane</keyword>
<dbReference type="InterPro" id="IPR055970">
    <property type="entry name" value="DUF7548"/>
</dbReference>
<keyword evidence="1" id="KW-0472">Membrane</keyword>
<evidence type="ECO:0000256" key="1">
    <source>
        <dbReference type="SAM" id="Phobius"/>
    </source>
</evidence>
<evidence type="ECO:0000313" key="3">
    <source>
        <dbReference type="Proteomes" id="UP000198876"/>
    </source>
</evidence>
<organism evidence="2 3">
    <name type="scientific">Halopelagius inordinatus</name>
    <dbReference type="NCBI Taxonomy" id="553467"/>
    <lineage>
        <taxon>Archaea</taxon>
        <taxon>Methanobacteriati</taxon>
        <taxon>Methanobacteriota</taxon>
        <taxon>Stenosarchaea group</taxon>
        <taxon>Halobacteria</taxon>
        <taxon>Halobacteriales</taxon>
        <taxon>Haloferacaceae</taxon>
    </lineage>
</organism>
<dbReference type="EMBL" id="FOOQ01000001">
    <property type="protein sequence ID" value="SFG01672.1"/>
    <property type="molecule type" value="Genomic_DNA"/>
</dbReference>
<sequence>MNTESAASAVGAVACLLLAAVVFAPALLVTQSNVGVAAYYAAGPVGLSVVGFLGLLGVVVFLAGRQGRTDAATVAGLVTVLGVAMLAFALLWVVSLDSNLIYSFPAQYAWIADHRWAVAAVAAVVAVAGGAYAWSVLD</sequence>
<dbReference type="Pfam" id="PF24416">
    <property type="entry name" value="DUF7548"/>
    <property type="match status" value="1"/>
</dbReference>
<feature type="transmembrane region" description="Helical" evidence="1">
    <location>
        <begin position="116"/>
        <end position="137"/>
    </location>
</feature>
<dbReference type="Proteomes" id="UP000198876">
    <property type="component" value="Unassembled WGS sequence"/>
</dbReference>
<gene>
    <name evidence="2" type="ORF">SAMN04488063_1139</name>
</gene>
<feature type="transmembrane region" description="Helical" evidence="1">
    <location>
        <begin position="74"/>
        <end position="96"/>
    </location>
</feature>
<accession>A0A1I2ND53</accession>
<keyword evidence="1" id="KW-1133">Transmembrane helix</keyword>
<dbReference type="OrthoDB" id="214866at2157"/>
<feature type="transmembrane region" description="Helical" evidence="1">
    <location>
        <begin position="38"/>
        <end position="62"/>
    </location>
</feature>
<proteinExistence type="predicted"/>
<dbReference type="AlphaFoldDB" id="A0A1I2ND53"/>
<reference evidence="3" key="1">
    <citation type="submission" date="2016-10" db="EMBL/GenBank/DDBJ databases">
        <authorList>
            <person name="Varghese N."/>
            <person name="Submissions S."/>
        </authorList>
    </citation>
    <scope>NUCLEOTIDE SEQUENCE [LARGE SCALE GENOMIC DNA]</scope>
    <source>
        <strain evidence="3">CGMCC 1.7739</strain>
    </source>
</reference>